<dbReference type="Gene3D" id="3.30.70.1230">
    <property type="entry name" value="Nucleotide cyclase"/>
    <property type="match status" value="1"/>
</dbReference>
<evidence type="ECO:0000256" key="1">
    <source>
        <dbReference type="SAM" id="Phobius"/>
    </source>
</evidence>
<feature type="transmembrane region" description="Helical" evidence="1">
    <location>
        <begin position="212"/>
        <end position="229"/>
    </location>
</feature>
<evidence type="ECO:0000259" key="2">
    <source>
        <dbReference type="PROSITE" id="PS50125"/>
    </source>
</evidence>
<name>A0ABS0P3D7_9BRAD</name>
<keyword evidence="1" id="KW-0472">Membrane</keyword>
<dbReference type="Pfam" id="PF00211">
    <property type="entry name" value="Guanylate_cyc"/>
    <property type="match status" value="1"/>
</dbReference>
<feature type="transmembrane region" description="Helical" evidence="1">
    <location>
        <begin position="129"/>
        <end position="148"/>
    </location>
</feature>
<dbReference type="InterPro" id="IPR001054">
    <property type="entry name" value="A/G_cyclase"/>
</dbReference>
<reference evidence="3 4" key="1">
    <citation type="submission" date="2020-07" db="EMBL/GenBank/DDBJ databases">
        <title>Bradyrhizobium diversity isolated from nodules of indigenous legumes of Western Australia.</title>
        <authorList>
            <person name="Klepa M.S."/>
        </authorList>
    </citation>
    <scope>NUCLEOTIDE SEQUENCE [LARGE SCALE GENOMIC DNA]</scope>
    <source>
        <strain evidence="3 4">CNPSo 4019</strain>
    </source>
</reference>
<dbReference type="PANTHER" id="PTHR43081">
    <property type="entry name" value="ADENYLATE CYCLASE, TERMINAL-DIFFERENTIATION SPECIFIC-RELATED"/>
    <property type="match status" value="1"/>
</dbReference>
<dbReference type="Proteomes" id="UP001194539">
    <property type="component" value="Unassembled WGS sequence"/>
</dbReference>
<dbReference type="SMART" id="SM00044">
    <property type="entry name" value="CYCc"/>
    <property type="match status" value="1"/>
</dbReference>
<keyword evidence="1" id="KW-1133">Transmembrane helix</keyword>
<feature type="transmembrane region" description="Helical" evidence="1">
    <location>
        <begin position="70"/>
        <end position="88"/>
    </location>
</feature>
<keyword evidence="1" id="KW-0812">Transmembrane</keyword>
<dbReference type="SUPFAM" id="SSF55073">
    <property type="entry name" value="Nucleotide cyclase"/>
    <property type="match status" value="1"/>
</dbReference>
<gene>
    <name evidence="3" type="ORF">H1B27_16095</name>
</gene>
<dbReference type="PROSITE" id="PS50125">
    <property type="entry name" value="GUANYLATE_CYCLASE_2"/>
    <property type="match status" value="1"/>
</dbReference>
<keyword evidence="4" id="KW-1185">Reference proteome</keyword>
<evidence type="ECO:0000313" key="3">
    <source>
        <dbReference type="EMBL" id="MBH5387787.1"/>
    </source>
</evidence>
<sequence>MSALAEAADITSLRSKAAGRTDHQQDTLKFAESALADSKRDGLLLAVRARWVALAVTAVTLSLINPNWDVVYYILMLGFFAVIGWAQLKVGKVGRSRPELFLIFCDLALLAFLSVVPNPWSNVHWPIGMQFRFDSFIYFFIFLATATLAYSWRTVLAIGMGTGALWAIAVGWAYLQPETHAALSERVREAIGADIRMFNILDPSSIGFGERFQQVIVFMVVAAILALAVRRSNALLISHAGLERERANLARYFSPNVVDELSGNDEPLAKVRTQDVAVLFADIVGFTAYADGRDPKDVIETLRQFHERMEREVFQHGGTLDKYLGDGLMATFGTPFVGDSDALNALRCARGMIASIAKLNRERSDRNEPPIQVSVGLHYGQVVLGDIGLNRLEFAVIGTTVNAASRLEALTREFGCAIVVSDALVQQAHAEPNHSSTDFATLVERPAQTIRGLERPVGIWTCANVNP</sequence>
<dbReference type="InterPro" id="IPR029787">
    <property type="entry name" value="Nucleotide_cyclase"/>
</dbReference>
<organism evidence="3 4">
    <name type="scientific">Bradyrhizobium diversitatis</name>
    <dbReference type="NCBI Taxonomy" id="2755406"/>
    <lineage>
        <taxon>Bacteria</taxon>
        <taxon>Pseudomonadati</taxon>
        <taxon>Pseudomonadota</taxon>
        <taxon>Alphaproteobacteria</taxon>
        <taxon>Hyphomicrobiales</taxon>
        <taxon>Nitrobacteraceae</taxon>
        <taxon>Bradyrhizobium</taxon>
    </lineage>
</organism>
<dbReference type="PANTHER" id="PTHR43081:SF1">
    <property type="entry name" value="ADENYLATE CYCLASE, TERMINAL-DIFFERENTIATION SPECIFIC"/>
    <property type="match status" value="1"/>
</dbReference>
<feature type="transmembrane region" description="Helical" evidence="1">
    <location>
        <begin position="100"/>
        <end position="117"/>
    </location>
</feature>
<proteinExistence type="predicted"/>
<feature type="domain" description="Guanylate cyclase" evidence="2">
    <location>
        <begin position="277"/>
        <end position="408"/>
    </location>
</feature>
<dbReference type="EMBL" id="JACEGD010000013">
    <property type="protein sequence ID" value="MBH5387787.1"/>
    <property type="molecule type" value="Genomic_DNA"/>
</dbReference>
<accession>A0ABS0P3D7</accession>
<evidence type="ECO:0000313" key="4">
    <source>
        <dbReference type="Proteomes" id="UP001194539"/>
    </source>
</evidence>
<comment type="caution">
    <text evidence="3">The sequence shown here is derived from an EMBL/GenBank/DDBJ whole genome shotgun (WGS) entry which is preliminary data.</text>
</comment>
<protein>
    <submittedName>
        <fullName evidence="3">Adenylate/guanylate cyclase domain-containing protein</fullName>
    </submittedName>
</protein>
<dbReference type="RefSeq" id="WP_197966710.1">
    <property type="nucleotide sequence ID" value="NZ_JACEGD010000013.1"/>
</dbReference>
<dbReference type="CDD" id="cd07302">
    <property type="entry name" value="CHD"/>
    <property type="match status" value="1"/>
</dbReference>
<dbReference type="InterPro" id="IPR050697">
    <property type="entry name" value="Adenylyl/Guanylyl_Cyclase_3/4"/>
</dbReference>
<feature type="transmembrane region" description="Helical" evidence="1">
    <location>
        <begin position="155"/>
        <end position="175"/>
    </location>
</feature>